<organism evidence="2 3">
    <name type="scientific">Rugosimonospora africana</name>
    <dbReference type="NCBI Taxonomy" id="556532"/>
    <lineage>
        <taxon>Bacteria</taxon>
        <taxon>Bacillati</taxon>
        <taxon>Actinomycetota</taxon>
        <taxon>Actinomycetes</taxon>
        <taxon>Micromonosporales</taxon>
        <taxon>Micromonosporaceae</taxon>
        <taxon>Rugosimonospora</taxon>
    </lineage>
</organism>
<evidence type="ECO:0000256" key="1">
    <source>
        <dbReference type="SAM" id="Phobius"/>
    </source>
</evidence>
<dbReference type="Proteomes" id="UP000642748">
    <property type="component" value="Unassembled WGS sequence"/>
</dbReference>
<keyword evidence="1" id="KW-0812">Transmembrane</keyword>
<accession>A0A8J3VTM0</accession>
<keyword evidence="1" id="KW-0472">Membrane</keyword>
<evidence type="ECO:0000313" key="3">
    <source>
        <dbReference type="Proteomes" id="UP000642748"/>
    </source>
</evidence>
<feature type="transmembrane region" description="Helical" evidence="1">
    <location>
        <begin position="45"/>
        <end position="65"/>
    </location>
</feature>
<gene>
    <name evidence="2" type="ORF">Raf01_58250</name>
</gene>
<dbReference type="EMBL" id="BONZ01000056">
    <property type="protein sequence ID" value="GIH17653.1"/>
    <property type="molecule type" value="Genomic_DNA"/>
</dbReference>
<name>A0A8J3VTM0_9ACTN</name>
<keyword evidence="3" id="KW-1185">Reference proteome</keyword>
<evidence type="ECO:0000313" key="2">
    <source>
        <dbReference type="EMBL" id="GIH17653.1"/>
    </source>
</evidence>
<sequence>MAGVARDFDSELLESVAVRRRRMRDAMLFGALASRRSYEENAGKVIASIVIAGVVAAGCVGYSSIRQQIAKQNQQNKSAPAIIHTPDR</sequence>
<proteinExistence type="predicted"/>
<keyword evidence="1" id="KW-1133">Transmembrane helix</keyword>
<comment type="caution">
    <text evidence="2">The sequence shown here is derived from an EMBL/GenBank/DDBJ whole genome shotgun (WGS) entry which is preliminary data.</text>
</comment>
<reference evidence="2" key="1">
    <citation type="submission" date="2021-01" db="EMBL/GenBank/DDBJ databases">
        <title>Whole genome shotgun sequence of Rugosimonospora africana NBRC 104875.</title>
        <authorList>
            <person name="Komaki H."/>
            <person name="Tamura T."/>
        </authorList>
    </citation>
    <scope>NUCLEOTIDE SEQUENCE</scope>
    <source>
        <strain evidence="2">NBRC 104875</strain>
    </source>
</reference>
<protein>
    <submittedName>
        <fullName evidence="2">Uncharacterized protein</fullName>
    </submittedName>
</protein>
<dbReference type="AlphaFoldDB" id="A0A8J3VTM0"/>